<evidence type="ECO:0000313" key="1">
    <source>
        <dbReference type="EMBL" id="SVA95009.1"/>
    </source>
</evidence>
<dbReference type="Pfam" id="PF00805">
    <property type="entry name" value="Pentapeptide"/>
    <property type="match status" value="1"/>
</dbReference>
<sequence length="59" mass="6330">MANLTGAELKEADLPRKNLTRANLSRANRIRAGLTGAFADEDTIWPEGFDPEAAGVIFG</sequence>
<organism evidence="1">
    <name type="scientific">marine metagenome</name>
    <dbReference type="NCBI Taxonomy" id="408172"/>
    <lineage>
        <taxon>unclassified sequences</taxon>
        <taxon>metagenomes</taxon>
        <taxon>ecological metagenomes</taxon>
    </lineage>
</organism>
<dbReference type="Gene3D" id="2.160.20.80">
    <property type="entry name" value="E3 ubiquitin-protein ligase SopA"/>
    <property type="match status" value="1"/>
</dbReference>
<gene>
    <name evidence="1" type="ORF">METZ01_LOCUS147863</name>
</gene>
<name>A0A382A0R4_9ZZZZ</name>
<dbReference type="AlphaFoldDB" id="A0A382A0R4"/>
<accession>A0A382A0R4</accession>
<dbReference type="InterPro" id="IPR001646">
    <property type="entry name" value="5peptide_repeat"/>
</dbReference>
<dbReference type="EMBL" id="UINC01023409">
    <property type="protein sequence ID" value="SVA95009.1"/>
    <property type="molecule type" value="Genomic_DNA"/>
</dbReference>
<protein>
    <recommendedName>
        <fullName evidence="2">Pentapeptide repeat-containing protein</fullName>
    </recommendedName>
</protein>
<reference evidence="1" key="1">
    <citation type="submission" date="2018-05" db="EMBL/GenBank/DDBJ databases">
        <authorList>
            <person name="Lanie J.A."/>
            <person name="Ng W.-L."/>
            <person name="Kazmierczak K.M."/>
            <person name="Andrzejewski T.M."/>
            <person name="Davidsen T.M."/>
            <person name="Wayne K.J."/>
            <person name="Tettelin H."/>
            <person name="Glass J.I."/>
            <person name="Rusch D."/>
            <person name="Podicherti R."/>
            <person name="Tsui H.-C.T."/>
            <person name="Winkler M.E."/>
        </authorList>
    </citation>
    <scope>NUCLEOTIDE SEQUENCE</scope>
</reference>
<proteinExistence type="predicted"/>
<evidence type="ECO:0008006" key="2">
    <source>
        <dbReference type="Google" id="ProtNLM"/>
    </source>
</evidence>
<dbReference type="SUPFAM" id="SSF141571">
    <property type="entry name" value="Pentapeptide repeat-like"/>
    <property type="match status" value="1"/>
</dbReference>